<reference evidence="2" key="1">
    <citation type="submission" date="2017-12" db="EMBL/GenBank/DDBJ databases">
        <title>Sequencing the genomes of 1000 Actinobacteria strains.</title>
        <authorList>
            <person name="Klenk H.-P."/>
        </authorList>
    </citation>
    <scope>NUCLEOTIDE SEQUENCE [LARGE SCALE GENOMIC DNA]</scope>
    <source>
        <strain evidence="2">DSM 44228</strain>
    </source>
</reference>
<feature type="region of interest" description="Disordered" evidence="1">
    <location>
        <begin position="79"/>
        <end position="104"/>
    </location>
</feature>
<evidence type="ECO:0000313" key="3">
    <source>
        <dbReference type="Proteomes" id="UP000233786"/>
    </source>
</evidence>
<keyword evidence="3" id="KW-1185">Reference proteome</keyword>
<name>A0A2N3XXE0_SACSN</name>
<organism evidence="2 3">
    <name type="scientific">Saccharopolyspora spinosa</name>
    <dbReference type="NCBI Taxonomy" id="60894"/>
    <lineage>
        <taxon>Bacteria</taxon>
        <taxon>Bacillati</taxon>
        <taxon>Actinomycetota</taxon>
        <taxon>Actinomycetes</taxon>
        <taxon>Pseudonocardiales</taxon>
        <taxon>Pseudonocardiaceae</taxon>
        <taxon>Saccharopolyspora</taxon>
    </lineage>
</organism>
<protein>
    <submittedName>
        <fullName evidence="2">Uncharacterized protein</fullName>
    </submittedName>
</protein>
<dbReference type="EMBL" id="PJNB01000001">
    <property type="protein sequence ID" value="PKW15301.1"/>
    <property type="molecule type" value="Genomic_DNA"/>
</dbReference>
<dbReference type="AlphaFoldDB" id="A0A2N3XXE0"/>
<dbReference type="Proteomes" id="UP000233786">
    <property type="component" value="Unassembled WGS sequence"/>
</dbReference>
<evidence type="ECO:0000256" key="1">
    <source>
        <dbReference type="SAM" id="MobiDB-lite"/>
    </source>
</evidence>
<proteinExistence type="predicted"/>
<accession>A0A2N3XXE0</accession>
<evidence type="ECO:0000313" key="2">
    <source>
        <dbReference type="EMBL" id="PKW15301.1"/>
    </source>
</evidence>
<dbReference type="STRING" id="994479.GCA_000194155_02447"/>
<sequence>MKALRSVTECEMRTTIAPERVTTLRTRGGIAQEGVAERLPRSVHVRGDSFRRMVIGGREEMSATPSDEALRQLRLRHRLTAQTSAEPGPKPRCDRQRPYAYSYW</sequence>
<comment type="caution">
    <text evidence="2">The sequence shown here is derived from an EMBL/GenBank/DDBJ whole genome shotgun (WGS) entry which is preliminary data.</text>
</comment>
<gene>
    <name evidence="2" type="ORF">A8926_2994</name>
</gene>